<proteinExistence type="inferred from homology"/>
<dbReference type="Pfam" id="PF04616">
    <property type="entry name" value="Glyco_hydro_43"/>
    <property type="match status" value="1"/>
</dbReference>
<evidence type="ECO:0000256" key="5">
    <source>
        <dbReference type="SAM" id="SignalP"/>
    </source>
</evidence>
<evidence type="ECO:0000313" key="6">
    <source>
        <dbReference type="EMBL" id="TGO45606.1"/>
    </source>
</evidence>
<evidence type="ECO:0000256" key="4">
    <source>
        <dbReference type="RuleBase" id="RU361187"/>
    </source>
</evidence>
<dbReference type="InterPro" id="IPR023296">
    <property type="entry name" value="Glyco_hydro_beta-prop_sf"/>
</dbReference>
<dbReference type="SUPFAM" id="SSF75005">
    <property type="entry name" value="Arabinanase/levansucrase/invertase"/>
    <property type="match status" value="1"/>
</dbReference>
<organism evidence="6 7">
    <name type="scientific">Botryotinia convoluta</name>
    <dbReference type="NCBI Taxonomy" id="54673"/>
    <lineage>
        <taxon>Eukaryota</taxon>
        <taxon>Fungi</taxon>
        <taxon>Dikarya</taxon>
        <taxon>Ascomycota</taxon>
        <taxon>Pezizomycotina</taxon>
        <taxon>Leotiomycetes</taxon>
        <taxon>Helotiales</taxon>
        <taxon>Sclerotiniaceae</taxon>
        <taxon>Botryotinia</taxon>
    </lineage>
</organism>
<comment type="similarity">
    <text evidence="1 4">Belongs to the glycosyl hydrolase 43 family.</text>
</comment>
<feature type="signal peptide" evidence="5">
    <location>
        <begin position="1"/>
        <end position="21"/>
    </location>
</feature>
<dbReference type="AlphaFoldDB" id="A0A4Z1H993"/>
<sequence>MRNPLLSTLLLGSSLLGAATCLNTTISNSFVNMFSTDGDLIDSTSGKIDYFEGQFLWYGLNFGCGEAFCGIESWSSLDLVTWSSNGLLFDPKENATATICEASGDCGRPHMLYDSARALYILWVNAGTPGYVIFTSSSPTSGFVAESSRALVGYQPDPATQQAGDFSVAMINGTGYIAYSLIDFTTLGASIWPPFKQSIYIQQLTNDFMNTTGNATQVLPVGDLVDFQAESPDIFYRDGYYYISASNTCGFCQGTILIMYRATDISGPWTRQIISSDTCGGQTTGVLAIPSSTGGDAVYVHQADIQASAPLAGPRNAQHGHQFQVLNFNSDGSIQGLDCSASLSTTITLPSTNSSTTINGLAKSASLGSGNEHQDYYLNCSLPQYVLYQTFSTPQAGNLTSVSINLAGDAPTDNVTLTIFRFSNTTALFSPFYQWETLSTIDVTPEELSAAVLAISIPVGQEVSAADNIGIAITSLGITPVCVAMRGTNSEYATAWAGSANGGFIPAQSVGEKVVNGTETGSGSGSGGVLYAQGANQVSFRGKNGNAIPILEVNGRELKWYAIVE</sequence>
<gene>
    <name evidence="6" type="ORF">BCON_0379g00090</name>
</gene>
<accession>A0A4Z1H993</accession>
<dbReference type="OrthoDB" id="9970295at2759"/>
<name>A0A4Z1H993_9HELO</name>
<keyword evidence="7" id="KW-1185">Reference proteome</keyword>
<keyword evidence="5" id="KW-0732">Signal</keyword>
<dbReference type="CDD" id="cd18824">
    <property type="entry name" value="GH43_CtGH43-like"/>
    <property type="match status" value="1"/>
</dbReference>
<dbReference type="Proteomes" id="UP000297527">
    <property type="component" value="Unassembled WGS sequence"/>
</dbReference>
<evidence type="ECO:0000256" key="2">
    <source>
        <dbReference type="ARBA" id="ARBA00022801"/>
    </source>
</evidence>
<evidence type="ECO:0000256" key="3">
    <source>
        <dbReference type="ARBA" id="ARBA00023295"/>
    </source>
</evidence>
<feature type="chain" id="PRO_5021219256" description="Beta-xylosidase C-terminal Concanavalin A-like domain-containing protein" evidence="5">
    <location>
        <begin position="22"/>
        <end position="565"/>
    </location>
</feature>
<dbReference type="Gene3D" id="2.115.10.20">
    <property type="entry name" value="Glycosyl hydrolase domain, family 43"/>
    <property type="match status" value="1"/>
</dbReference>
<dbReference type="EMBL" id="PQXN01000377">
    <property type="protein sequence ID" value="TGO45606.1"/>
    <property type="molecule type" value="Genomic_DNA"/>
</dbReference>
<dbReference type="InterPro" id="IPR006710">
    <property type="entry name" value="Glyco_hydro_43"/>
</dbReference>
<evidence type="ECO:0000256" key="1">
    <source>
        <dbReference type="ARBA" id="ARBA00009865"/>
    </source>
</evidence>
<dbReference type="PANTHER" id="PTHR22925:SF3">
    <property type="entry name" value="GLYCOSYL HYDROLASE FAMILY PROTEIN 43"/>
    <property type="match status" value="1"/>
</dbReference>
<keyword evidence="3 4" id="KW-0326">Glycosidase</keyword>
<keyword evidence="2 4" id="KW-0378">Hydrolase</keyword>
<dbReference type="GO" id="GO:0005975">
    <property type="term" value="P:carbohydrate metabolic process"/>
    <property type="evidence" value="ECO:0007669"/>
    <property type="project" value="InterPro"/>
</dbReference>
<protein>
    <recommendedName>
        <fullName evidence="8">Beta-xylosidase C-terminal Concanavalin A-like domain-containing protein</fullName>
    </recommendedName>
</protein>
<dbReference type="PANTHER" id="PTHR22925">
    <property type="entry name" value="GLYCOSYL HYDROLASE 43 FAMILY MEMBER"/>
    <property type="match status" value="1"/>
</dbReference>
<reference evidence="6 7" key="1">
    <citation type="submission" date="2017-12" db="EMBL/GenBank/DDBJ databases">
        <title>Comparative genomics of Botrytis spp.</title>
        <authorList>
            <person name="Valero-Jimenez C.A."/>
            <person name="Tapia P."/>
            <person name="Veloso J."/>
            <person name="Silva-Moreno E."/>
            <person name="Staats M."/>
            <person name="Valdes J.H."/>
            <person name="Van Kan J.A.L."/>
        </authorList>
    </citation>
    <scope>NUCLEOTIDE SEQUENCE [LARGE SCALE GENOMIC DNA]</scope>
    <source>
        <strain evidence="6 7">MUCL11595</strain>
    </source>
</reference>
<evidence type="ECO:0000313" key="7">
    <source>
        <dbReference type="Proteomes" id="UP000297527"/>
    </source>
</evidence>
<evidence type="ECO:0008006" key="8">
    <source>
        <dbReference type="Google" id="ProtNLM"/>
    </source>
</evidence>
<dbReference type="GO" id="GO:0004553">
    <property type="term" value="F:hydrolase activity, hydrolyzing O-glycosyl compounds"/>
    <property type="evidence" value="ECO:0007669"/>
    <property type="project" value="InterPro"/>
</dbReference>
<comment type="caution">
    <text evidence="6">The sequence shown here is derived from an EMBL/GenBank/DDBJ whole genome shotgun (WGS) entry which is preliminary data.</text>
</comment>